<protein>
    <submittedName>
        <fullName evidence="1">Uncharacterized protein</fullName>
    </submittedName>
</protein>
<accession>A0A382MKV9</accession>
<feature type="non-terminal residue" evidence="1">
    <location>
        <position position="1"/>
    </location>
</feature>
<evidence type="ECO:0000313" key="1">
    <source>
        <dbReference type="EMBL" id="SVC49613.1"/>
    </source>
</evidence>
<reference evidence="1" key="1">
    <citation type="submission" date="2018-05" db="EMBL/GenBank/DDBJ databases">
        <authorList>
            <person name="Lanie J.A."/>
            <person name="Ng W.-L."/>
            <person name="Kazmierczak K.M."/>
            <person name="Andrzejewski T.M."/>
            <person name="Davidsen T.M."/>
            <person name="Wayne K.J."/>
            <person name="Tettelin H."/>
            <person name="Glass J.I."/>
            <person name="Rusch D."/>
            <person name="Podicherti R."/>
            <person name="Tsui H.-C.T."/>
            <person name="Winkler M.E."/>
        </authorList>
    </citation>
    <scope>NUCLEOTIDE SEQUENCE</scope>
</reference>
<organism evidence="1">
    <name type="scientific">marine metagenome</name>
    <dbReference type="NCBI Taxonomy" id="408172"/>
    <lineage>
        <taxon>unclassified sequences</taxon>
        <taxon>metagenomes</taxon>
        <taxon>ecological metagenomes</taxon>
    </lineage>
</organism>
<dbReference type="EMBL" id="UINC01094402">
    <property type="protein sequence ID" value="SVC49613.1"/>
    <property type="molecule type" value="Genomic_DNA"/>
</dbReference>
<dbReference type="AlphaFoldDB" id="A0A382MKV9"/>
<sequence length="119" mass="13609">MHYSGYGSHVDVTRDKDSGPLHRGCWKRIARSKFLLRFYVHTTRPSREMLEAEMERLGRVDDFLSEWDLKRHESGCLLVLGRKGGVALSEDGECRPRKKILGNNETVASLVYQNAGFVL</sequence>
<gene>
    <name evidence="1" type="ORF">METZ01_LOCUS302467</name>
</gene>
<name>A0A382MKV9_9ZZZZ</name>
<feature type="non-terminal residue" evidence="1">
    <location>
        <position position="119"/>
    </location>
</feature>
<proteinExistence type="predicted"/>